<comment type="caution">
    <text evidence="1">The sequence shown here is derived from an EMBL/GenBank/DDBJ whole genome shotgun (WGS) entry which is preliminary data.</text>
</comment>
<reference evidence="1 2" key="1">
    <citation type="submission" date="2024-08" db="EMBL/GenBank/DDBJ databases">
        <title>Mycobacterium servetensis sp. nov., a novel rapid-growing mycobacterial species recovered from a human patient in Zaragoza, Spain.</title>
        <authorList>
            <person name="Tristancho-Baro A.I."/>
            <person name="Buenestado-Serrano S."/>
            <person name="Garcia De Viedma D."/>
            <person name="Milagro-Beamonte A."/>
            <person name="Burillo N."/>
            <person name="Sanz S."/>
            <person name="Lopez-Calleja A.I."/>
            <person name="Penas-Utrilla D."/>
            <person name="Guardingo M."/>
            <person name="Garcia M.J."/>
            <person name="Vinuelas-Bayon J."/>
        </authorList>
    </citation>
    <scope>NUCLEOTIDE SEQUENCE [LARGE SCALE GENOMIC DNA]</scope>
    <source>
        <strain evidence="2">HUMS_12744610</strain>
    </source>
</reference>
<name>A0ABV4C334_9MYCO</name>
<keyword evidence="2" id="KW-1185">Reference proteome</keyword>
<proteinExistence type="predicted"/>
<dbReference type="Proteomes" id="UP001564760">
    <property type="component" value="Unassembled WGS sequence"/>
</dbReference>
<accession>A0ABV4C334</accession>
<dbReference type="EMBL" id="JBGEDP010000001">
    <property type="protein sequence ID" value="MEY8016959.1"/>
    <property type="molecule type" value="Genomic_DNA"/>
</dbReference>
<dbReference type="SUPFAM" id="SSF55961">
    <property type="entry name" value="Bet v1-like"/>
    <property type="match status" value="1"/>
</dbReference>
<organism evidence="1 2">
    <name type="scientific">Mycobacterium servetii</name>
    <dbReference type="NCBI Taxonomy" id="3237418"/>
    <lineage>
        <taxon>Bacteria</taxon>
        <taxon>Bacillati</taxon>
        <taxon>Actinomycetota</taxon>
        <taxon>Actinomycetes</taxon>
        <taxon>Mycobacteriales</taxon>
        <taxon>Mycobacteriaceae</taxon>
        <taxon>Mycobacterium</taxon>
    </lineage>
</organism>
<evidence type="ECO:0000313" key="2">
    <source>
        <dbReference type="Proteomes" id="UP001564760"/>
    </source>
</evidence>
<protein>
    <submittedName>
        <fullName evidence="1">SRPBCC family protein</fullName>
    </submittedName>
</protein>
<evidence type="ECO:0000313" key="1">
    <source>
        <dbReference type="EMBL" id="MEY8016959.1"/>
    </source>
</evidence>
<sequence length="225" mass="25106">MAPTTKRIAQAATLTGLLYAARRYYRNWGATKAECQMSLPGDTLVGDPAIQTTEALYIDAPTSAVWPWLLQMGQDRGGFYGCGGVKDLLGLQHQDADRIHPEWRQRAVGDVVRLAPAGWMGLPDGVALTVSEIVPEKYLVLHAARPELRWNVVWSFHLQPHWEDRVRLLTRARISLRHPGEVFAMELVRPLIALTTRGLLLGIKHRVERLPAPGPVRSRSAAENN</sequence>
<dbReference type="RefSeq" id="WP_369739305.1">
    <property type="nucleotide sequence ID" value="NZ_JBGEDP010000001.1"/>
</dbReference>
<gene>
    <name evidence="1" type="ORF">AB8998_19145</name>
</gene>